<evidence type="ECO:0000313" key="2">
    <source>
        <dbReference type="EMBL" id="GAA1849307.1"/>
    </source>
</evidence>
<organism evidence="2 3">
    <name type="scientific">Pseudonocardia ailaonensis</name>
    <dbReference type="NCBI Taxonomy" id="367279"/>
    <lineage>
        <taxon>Bacteria</taxon>
        <taxon>Bacillati</taxon>
        <taxon>Actinomycetota</taxon>
        <taxon>Actinomycetes</taxon>
        <taxon>Pseudonocardiales</taxon>
        <taxon>Pseudonocardiaceae</taxon>
        <taxon>Pseudonocardia</taxon>
    </lineage>
</organism>
<keyword evidence="3" id="KW-1185">Reference proteome</keyword>
<name>A0ABN2N360_9PSEU</name>
<accession>A0ABN2N360</accession>
<proteinExistence type="predicted"/>
<keyword evidence="1" id="KW-0812">Transmembrane</keyword>
<comment type="caution">
    <text evidence="2">The sequence shown here is derived from an EMBL/GenBank/DDBJ whole genome shotgun (WGS) entry which is preliminary data.</text>
</comment>
<dbReference type="RefSeq" id="WP_344417124.1">
    <property type="nucleotide sequence ID" value="NZ_BAAAQK010000007.1"/>
</dbReference>
<dbReference type="EMBL" id="BAAAQK010000007">
    <property type="protein sequence ID" value="GAA1849307.1"/>
    <property type="molecule type" value="Genomic_DNA"/>
</dbReference>
<keyword evidence="1" id="KW-1133">Transmembrane helix</keyword>
<evidence type="ECO:0000313" key="3">
    <source>
        <dbReference type="Proteomes" id="UP001500449"/>
    </source>
</evidence>
<keyword evidence="1" id="KW-0472">Membrane</keyword>
<reference evidence="2 3" key="1">
    <citation type="journal article" date="2019" name="Int. J. Syst. Evol. Microbiol.">
        <title>The Global Catalogue of Microorganisms (GCM) 10K type strain sequencing project: providing services to taxonomists for standard genome sequencing and annotation.</title>
        <authorList>
            <consortium name="The Broad Institute Genomics Platform"/>
            <consortium name="The Broad Institute Genome Sequencing Center for Infectious Disease"/>
            <person name="Wu L."/>
            <person name="Ma J."/>
        </authorList>
    </citation>
    <scope>NUCLEOTIDE SEQUENCE [LARGE SCALE GENOMIC DNA]</scope>
    <source>
        <strain evidence="2 3">JCM 16009</strain>
    </source>
</reference>
<feature type="transmembrane region" description="Helical" evidence="1">
    <location>
        <begin position="30"/>
        <end position="46"/>
    </location>
</feature>
<dbReference type="Proteomes" id="UP001500449">
    <property type="component" value="Unassembled WGS sequence"/>
</dbReference>
<gene>
    <name evidence="2" type="ORF">GCM10009836_31310</name>
</gene>
<protein>
    <submittedName>
        <fullName evidence="2">Uncharacterized protein</fullName>
    </submittedName>
</protein>
<evidence type="ECO:0000256" key="1">
    <source>
        <dbReference type="SAM" id="Phobius"/>
    </source>
</evidence>
<sequence length="55" mass="5523">MVLKVLGAALLIFLALSLVGAVFKFLGAALVIGAIVLVGAAGYSALKGAKRKQLP</sequence>